<keyword evidence="2" id="KW-1185">Reference proteome</keyword>
<organism evidence="1 2">
    <name type="scientific">Paramuricea clavata</name>
    <name type="common">Red gorgonian</name>
    <name type="synonym">Violescent sea-whip</name>
    <dbReference type="NCBI Taxonomy" id="317549"/>
    <lineage>
        <taxon>Eukaryota</taxon>
        <taxon>Metazoa</taxon>
        <taxon>Cnidaria</taxon>
        <taxon>Anthozoa</taxon>
        <taxon>Octocorallia</taxon>
        <taxon>Malacalcyonacea</taxon>
        <taxon>Plexauridae</taxon>
        <taxon>Paramuricea</taxon>
    </lineage>
</organism>
<gene>
    <name evidence="1" type="ORF">PACLA_8A020418</name>
</gene>
<proteinExistence type="predicted"/>
<sequence length="105" mass="12204">NTKNTYNTIPDVLRFRYSGHSGKYPCQNISLNGDYLNDIEKAWCCKPNEAPNSYTSCYHEDVPVTFDGHHRGIVSFAKSGYYINGLYKYSCELLYYIEKYKCCKL</sequence>
<dbReference type="AlphaFoldDB" id="A0A6S7G2H2"/>
<dbReference type="Proteomes" id="UP001152795">
    <property type="component" value="Unassembled WGS sequence"/>
</dbReference>
<protein>
    <submittedName>
        <fullName evidence="1">Uncharacterized protein</fullName>
    </submittedName>
</protein>
<reference evidence="1" key="1">
    <citation type="submission" date="2020-04" db="EMBL/GenBank/DDBJ databases">
        <authorList>
            <person name="Alioto T."/>
            <person name="Alioto T."/>
            <person name="Gomez Garrido J."/>
        </authorList>
    </citation>
    <scope>NUCLEOTIDE SEQUENCE</scope>
    <source>
        <strain evidence="1">A484AB</strain>
    </source>
</reference>
<feature type="non-terminal residue" evidence="1">
    <location>
        <position position="105"/>
    </location>
</feature>
<dbReference type="EMBL" id="CACRXK020000554">
    <property type="protein sequence ID" value="CAB3982912.1"/>
    <property type="molecule type" value="Genomic_DNA"/>
</dbReference>
<comment type="caution">
    <text evidence="1">The sequence shown here is derived from an EMBL/GenBank/DDBJ whole genome shotgun (WGS) entry which is preliminary data.</text>
</comment>
<evidence type="ECO:0000313" key="1">
    <source>
        <dbReference type="EMBL" id="CAB3982912.1"/>
    </source>
</evidence>
<evidence type="ECO:0000313" key="2">
    <source>
        <dbReference type="Proteomes" id="UP001152795"/>
    </source>
</evidence>
<name>A0A6S7G2H2_PARCT</name>
<accession>A0A6S7G2H2</accession>